<dbReference type="Gene3D" id="2.60.40.10">
    <property type="entry name" value="Immunoglobulins"/>
    <property type="match status" value="1"/>
</dbReference>
<keyword evidence="4 13" id="KW-0768">Sushi</keyword>
<feature type="compositionally biased region" description="Acidic residues" evidence="15">
    <location>
        <begin position="495"/>
        <end position="504"/>
    </location>
</feature>
<dbReference type="FunFam" id="2.10.70.10:FF:000003">
    <property type="entry name" value="Versican core protein"/>
    <property type="match status" value="1"/>
</dbReference>
<evidence type="ECO:0000256" key="11">
    <source>
        <dbReference type="ARBA" id="ARBA00023319"/>
    </source>
</evidence>
<name>A0ABD1KG97_9TELE</name>
<feature type="disulfide bond" evidence="13">
    <location>
        <begin position="1073"/>
        <end position="1100"/>
    </location>
</feature>
<evidence type="ECO:0000256" key="16">
    <source>
        <dbReference type="SAM" id="SignalP"/>
    </source>
</evidence>
<feature type="domain" description="C-type lectin" evidence="18">
    <location>
        <begin position="924"/>
        <end position="1038"/>
    </location>
</feature>
<feature type="compositionally biased region" description="Low complexity" evidence="15">
    <location>
        <begin position="595"/>
        <end position="630"/>
    </location>
</feature>
<dbReference type="PRINTS" id="PR00010">
    <property type="entry name" value="EGFBLOOD"/>
</dbReference>
<evidence type="ECO:0000256" key="4">
    <source>
        <dbReference type="ARBA" id="ARBA00022659"/>
    </source>
</evidence>
<dbReference type="Pfam" id="PF00008">
    <property type="entry name" value="EGF"/>
    <property type="match status" value="2"/>
</dbReference>
<evidence type="ECO:0000256" key="7">
    <source>
        <dbReference type="ARBA" id="ARBA00022837"/>
    </source>
</evidence>
<keyword evidence="8" id="KW-0654">Proteoglycan</keyword>
<keyword evidence="23" id="KW-1185">Reference proteome</keyword>
<keyword evidence="9 12" id="KW-1015">Disulfide bond</keyword>
<feature type="disulfide bond" evidence="12">
    <location>
        <begin position="901"/>
        <end position="910"/>
    </location>
</feature>
<feature type="disulfide bond" evidence="13">
    <location>
        <begin position="1044"/>
        <end position="1087"/>
    </location>
</feature>
<dbReference type="FunFam" id="3.10.100.10:FF:000002">
    <property type="entry name" value="Hyaluronan proteoglycan link protein 1"/>
    <property type="match status" value="1"/>
</dbReference>
<dbReference type="InterPro" id="IPR001881">
    <property type="entry name" value="EGF-like_Ca-bd_dom"/>
</dbReference>
<dbReference type="PANTHER" id="PTHR22804">
    <property type="entry name" value="AGGRECAN/VERSICAN PROTEOGLYCAN"/>
    <property type="match status" value="1"/>
</dbReference>
<feature type="domain" description="Link" evidence="21">
    <location>
        <begin position="158"/>
        <end position="253"/>
    </location>
</feature>
<dbReference type="SMART" id="SM00032">
    <property type="entry name" value="CCP"/>
    <property type="match status" value="1"/>
</dbReference>
<dbReference type="Gene3D" id="3.10.100.10">
    <property type="entry name" value="Mannose-Binding Protein A, subunit A"/>
    <property type="match status" value="3"/>
</dbReference>
<dbReference type="FunFam" id="2.10.25.10:FF:000012">
    <property type="entry name" value="Delta-like protein"/>
    <property type="match status" value="1"/>
</dbReference>
<evidence type="ECO:0000256" key="15">
    <source>
        <dbReference type="SAM" id="MobiDB-lite"/>
    </source>
</evidence>
<evidence type="ECO:0000259" key="17">
    <source>
        <dbReference type="PROSITE" id="PS50026"/>
    </source>
</evidence>
<dbReference type="SUPFAM" id="SSF57535">
    <property type="entry name" value="Complement control module/SCR domain"/>
    <property type="match status" value="1"/>
</dbReference>
<feature type="domain" description="EGF-like" evidence="17">
    <location>
        <begin position="875"/>
        <end position="911"/>
    </location>
</feature>
<dbReference type="InterPro" id="IPR000436">
    <property type="entry name" value="Sushi_SCR_CCP_dom"/>
</dbReference>
<evidence type="ECO:0000256" key="5">
    <source>
        <dbReference type="ARBA" id="ARBA00022729"/>
    </source>
</evidence>
<keyword evidence="3 12" id="KW-0245">EGF-like domain</keyword>
<dbReference type="Gene3D" id="2.10.70.10">
    <property type="entry name" value="Complement Module, domain 1"/>
    <property type="match status" value="1"/>
</dbReference>
<sequence length="1141" mass="123910">MSVLPVAGLAVLLLLSTGSGVSEAGSLVTLRKVTHPSVRQPLASSALLPCYFSLPSASTSSQEKGYHHTSPHIRWTRTWAPRGQAPMEKTVLTVQDGEVRVHRAFTGRVSLPGLDRDARNASLFVSKLHYNNTGVFRCLIVNNEQYQQDTISLEVTGALFHYQTPSESYALSFADARRACQQSGADMASAAQLIAAYHSGYSSCAAGWLSDQTVRYAIESPELGCHGHKELYTGVRSYGVRNPTEMFDVYCFASEMQGQVFLSSAQRKLSIPEAAAHCVSNGSLLATVGQLHLAWRSGLQSCEPGLLSDGTVRYAVIQPHPGCGEGQAPGVYTTAPNTTAMVETNSTAPFNIYCYRGKQRNVLTSIVKSLLIPWNLSAEEPTGAPQEPESTAEAGTGTTPPQQAQTQTQTQATAAALEPSNWTGMVDPEKQNLSSPTFWWSEVDMDERGEYMTLQLQPGDTSLDWSASLDGPQEVGGQGSERGGQDSPGGSAREETEEEEDEDVMSQWRMVTQTPTTLSTTTEKKGKDALNKIVNSFWKPWNYFTGAEESKPQEGAHTTTTTTTTQSQTPHAADPTVSPISGLISWWGRTWRARPAPTTGPSPAVSSTSSATGSPGTTSQVVQGQGSQPQATVTTGGWSVVVPPATGEGKQGKASTWSEVKPNTDLSQTRGTSTPPSSMATSTTTVSSTSSTQRGKGAEEAKGEIQYERRPSNPGRARSKSDRSQKRDPKVPKASSTTLSPTTTPSSTTTSGPNPKLSLGQGSSVKPLAEDVTPLIQSASLLPDLRSTALEAFGPGGSGGPSLATEDDTQTLGSGVLLPGNPVEDIAHGSEELAKRNGSACQMSPCLHGGTCLPEGEGYGCFCPQGFTGESCEIDVDDCQSSPCQNGGTCIDKVDSFTCLCLPSYSGETCERDTEGCEHGWKKFHGHCYRLFPRRHTWEDAEKDCREHSGHLASVTSFLEQDFLNGLGRENTWIGLNDRTVEEDFQWTDNMDLIFENWRENQPDNFFAGGEDCVVMIGREDGKWNDVPCNYNLPYICKKGTVLCGTPPTVENAHLVGRRRSHYDIHAMVRYQCVEGFYQRHIPTIRCRANGTWERPKIICTKSRRSHRYRRQHHRSHHEHRRHRRHGGGGHRGRDEGHARY</sequence>
<evidence type="ECO:0000259" key="19">
    <source>
        <dbReference type="PROSITE" id="PS50835"/>
    </source>
</evidence>
<dbReference type="SMART" id="SM00445">
    <property type="entry name" value="LINK"/>
    <property type="match status" value="2"/>
</dbReference>
<evidence type="ECO:0000256" key="13">
    <source>
        <dbReference type="PROSITE-ProRule" id="PRU00302"/>
    </source>
</evidence>
<feature type="domain" description="Sushi" evidence="20">
    <location>
        <begin position="1042"/>
        <end position="1102"/>
    </location>
</feature>
<dbReference type="PROSITE" id="PS50041">
    <property type="entry name" value="C_TYPE_LECTIN_2"/>
    <property type="match status" value="1"/>
</dbReference>
<feature type="region of interest" description="Disordered" evidence="15">
    <location>
        <begin position="462"/>
        <end position="505"/>
    </location>
</feature>
<dbReference type="FunFam" id="3.10.100.10:FF:000003">
    <property type="entry name" value="Versican core protein"/>
    <property type="match status" value="1"/>
</dbReference>
<dbReference type="Pfam" id="PF07686">
    <property type="entry name" value="V-set"/>
    <property type="match status" value="1"/>
</dbReference>
<dbReference type="Proteomes" id="UP001591681">
    <property type="component" value="Unassembled WGS sequence"/>
</dbReference>
<dbReference type="CDD" id="cd03517">
    <property type="entry name" value="Link_domain_CSPGs_modules_1_3"/>
    <property type="match status" value="1"/>
</dbReference>
<evidence type="ECO:0000256" key="3">
    <source>
        <dbReference type="ARBA" id="ARBA00022536"/>
    </source>
</evidence>
<feature type="compositionally biased region" description="Basic and acidic residues" evidence="15">
    <location>
        <begin position="696"/>
        <end position="711"/>
    </location>
</feature>
<comment type="caution">
    <text evidence="22">The sequence shown here is derived from an EMBL/GenBank/DDBJ whole genome shotgun (WGS) entry which is preliminary data.</text>
</comment>
<dbReference type="InterPro" id="IPR000538">
    <property type="entry name" value="Link_dom"/>
</dbReference>
<gene>
    <name evidence="22" type="ORF">ACEWY4_007326</name>
</gene>
<dbReference type="PROSITE" id="PS50835">
    <property type="entry name" value="IG_LIKE"/>
    <property type="match status" value="1"/>
</dbReference>
<dbReference type="SUPFAM" id="SSF57196">
    <property type="entry name" value="EGF/Laminin"/>
    <property type="match status" value="1"/>
</dbReference>
<dbReference type="GO" id="GO:0005576">
    <property type="term" value="C:extracellular region"/>
    <property type="evidence" value="ECO:0007669"/>
    <property type="project" value="UniProtKB-SubCell"/>
</dbReference>
<feature type="compositionally biased region" description="Basic and acidic residues" evidence="15">
    <location>
        <begin position="1132"/>
        <end position="1141"/>
    </location>
</feature>
<dbReference type="PRINTS" id="PR01265">
    <property type="entry name" value="LINKMODULE"/>
</dbReference>
<feature type="compositionally biased region" description="Basic and acidic residues" evidence="15">
    <location>
        <begin position="719"/>
        <end position="731"/>
    </location>
</feature>
<keyword evidence="7" id="KW-0106">Calcium</keyword>
<dbReference type="InterPro" id="IPR007110">
    <property type="entry name" value="Ig-like_dom"/>
</dbReference>
<dbReference type="CDD" id="cd00033">
    <property type="entry name" value="CCP"/>
    <property type="match status" value="1"/>
</dbReference>
<evidence type="ECO:0000256" key="14">
    <source>
        <dbReference type="PROSITE-ProRule" id="PRU00323"/>
    </source>
</evidence>
<feature type="region of interest" description="Disordered" evidence="15">
    <location>
        <begin position="548"/>
        <end position="580"/>
    </location>
</feature>
<keyword evidence="2" id="KW-0964">Secreted</keyword>
<feature type="domain" description="EGF-like" evidence="17">
    <location>
        <begin position="837"/>
        <end position="873"/>
    </location>
</feature>
<evidence type="ECO:0000259" key="18">
    <source>
        <dbReference type="PROSITE" id="PS50041"/>
    </source>
</evidence>
<dbReference type="SMART" id="SM00181">
    <property type="entry name" value="EGF"/>
    <property type="match status" value="2"/>
</dbReference>
<feature type="region of interest" description="Disordered" evidence="15">
    <location>
        <begin position="378"/>
        <end position="415"/>
    </location>
</feature>
<dbReference type="InterPro" id="IPR000742">
    <property type="entry name" value="EGF"/>
</dbReference>
<keyword evidence="6" id="KW-0677">Repeat</keyword>
<dbReference type="InterPro" id="IPR016186">
    <property type="entry name" value="C-type_lectin-like/link_sf"/>
</dbReference>
<evidence type="ECO:0000259" key="20">
    <source>
        <dbReference type="PROSITE" id="PS50923"/>
    </source>
</evidence>
<feature type="signal peptide" evidence="16">
    <location>
        <begin position="1"/>
        <end position="24"/>
    </location>
</feature>
<evidence type="ECO:0000256" key="8">
    <source>
        <dbReference type="ARBA" id="ARBA00022974"/>
    </source>
</evidence>
<organism evidence="22 23">
    <name type="scientific">Coilia grayii</name>
    <name type="common">Gray's grenadier anchovy</name>
    <dbReference type="NCBI Taxonomy" id="363190"/>
    <lineage>
        <taxon>Eukaryota</taxon>
        <taxon>Metazoa</taxon>
        <taxon>Chordata</taxon>
        <taxon>Craniata</taxon>
        <taxon>Vertebrata</taxon>
        <taxon>Euteleostomi</taxon>
        <taxon>Actinopterygii</taxon>
        <taxon>Neopterygii</taxon>
        <taxon>Teleostei</taxon>
        <taxon>Clupei</taxon>
        <taxon>Clupeiformes</taxon>
        <taxon>Clupeoidei</taxon>
        <taxon>Engraulidae</taxon>
        <taxon>Coilinae</taxon>
        <taxon>Coilia</taxon>
    </lineage>
</organism>
<evidence type="ECO:0000256" key="1">
    <source>
        <dbReference type="ARBA" id="ARBA00004613"/>
    </source>
</evidence>
<feature type="disulfide bond" evidence="12">
    <location>
        <begin position="863"/>
        <end position="872"/>
    </location>
</feature>
<dbReference type="InterPro" id="IPR001304">
    <property type="entry name" value="C-type_lectin-like"/>
</dbReference>
<dbReference type="PANTHER" id="PTHR22804:SF24">
    <property type="entry name" value="NEUROCAN CORE PROTEIN"/>
    <property type="match status" value="1"/>
</dbReference>
<dbReference type="Gene3D" id="2.10.25.10">
    <property type="entry name" value="Laminin"/>
    <property type="match status" value="2"/>
</dbReference>
<dbReference type="CDD" id="cd00054">
    <property type="entry name" value="EGF_CA"/>
    <property type="match status" value="2"/>
</dbReference>
<comment type="caution">
    <text evidence="12">Lacks conserved residue(s) required for the propagation of feature annotation.</text>
</comment>
<evidence type="ECO:0000259" key="21">
    <source>
        <dbReference type="PROSITE" id="PS50963"/>
    </source>
</evidence>
<evidence type="ECO:0000256" key="2">
    <source>
        <dbReference type="ARBA" id="ARBA00022525"/>
    </source>
</evidence>
<dbReference type="PROSITE" id="PS01186">
    <property type="entry name" value="EGF_2"/>
    <property type="match status" value="1"/>
</dbReference>
<dbReference type="InterPro" id="IPR013783">
    <property type="entry name" value="Ig-like_fold"/>
</dbReference>
<feature type="region of interest" description="Disordered" evidence="15">
    <location>
        <begin position="792"/>
        <end position="820"/>
    </location>
</feature>
<feature type="compositionally biased region" description="Low complexity" evidence="15">
    <location>
        <begin position="735"/>
        <end position="751"/>
    </location>
</feature>
<dbReference type="SMART" id="SM00034">
    <property type="entry name" value="CLECT"/>
    <property type="match status" value="1"/>
</dbReference>
<dbReference type="PROSITE" id="PS50963">
    <property type="entry name" value="LINK_2"/>
    <property type="match status" value="2"/>
</dbReference>
<dbReference type="InterPro" id="IPR000152">
    <property type="entry name" value="EGF-type_Asp/Asn_hydroxyl_site"/>
</dbReference>
<dbReference type="FunFam" id="2.10.25.10:FF:000006">
    <property type="entry name" value="Versican core protein-like isoform 1"/>
    <property type="match status" value="1"/>
</dbReference>
<dbReference type="InterPro" id="IPR050691">
    <property type="entry name" value="Hyaluronan_bind_Proteoglycan"/>
</dbReference>
<keyword evidence="5 16" id="KW-0732">Signal</keyword>
<evidence type="ECO:0000313" key="22">
    <source>
        <dbReference type="EMBL" id="KAL2098119.1"/>
    </source>
</evidence>
<feature type="region of interest" description="Disordered" evidence="15">
    <location>
        <begin position="592"/>
        <end position="764"/>
    </location>
</feature>
<dbReference type="Pfam" id="PF00193">
    <property type="entry name" value="Xlink"/>
    <property type="match status" value="2"/>
</dbReference>
<dbReference type="InterPro" id="IPR035976">
    <property type="entry name" value="Sushi/SCR/CCP_sf"/>
</dbReference>
<dbReference type="InterPro" id="IPR016187">
    <property type="entry name" value="CTDL_fold"/>
</dbReference>
<evidence type="ECO:0000313" key="23">
    <source>
        <dbReference type="Proteomes" id="UP001591681"/>
    </source>
</evidence>
<protein>
    <recommendedName>
        <fullName evidence="24">Neurocan core protein-like</fullName>
    </recommendedName>
</protein>
<dbReference type="PROSITE" id="PS00615">
    <property type="entry name" value="C_TYPE_LECTIN_1"/>
    <property type="match status" value="1"/>
</dbReference>
<dbReference type="PROSITE" id="PS01187">
    <property type="entry name" value="EGF_CA"/>
    <property type="match status" value="1"/>
</dbReference>
<dbReference type="InterPro" id="IPR036179">
    <property type="entry name" value="Ig-like_dom_sf"/>
</dbReference>
<dbReference type="PROSITE" id="PS00022">
    <property type="entry name" value="EGF_1"/>
    <property type="match status" value="2"/>
</dbReference>
<dbReference type="InterPro" id="IPR013106">
    <property type="entry name" value="Ig_V-set"/>
</dbReference>
<feature type="compositionally biased region" description="Low complexity" evidence="15">
    <location>
        <begin position="394"/>
        <end position="415"/>
    </location>
</feature>
<evidence type="ECO:0000256" key="9">
    <source>
        <dbReference type="ARBA" id="ARBA00023157"/>
    </source>
</evidence>
<dbReference type="PROSITE" id="PS50923">
    <property type="entry name" value="SUSHI"/>
    <property type="match status" value="1"/>
</dbReference>
<dbReference type="Pfam" id="PF00084">
    <property type="entry name" value="Sushi"/>
    <property type="match status" value="1"/>
</dbReference>
<keyword evidence="11" id="KW-0393">Immunoglobulin domain</keyword>
<dbReference type="InterPro" id="IPR018378">
    <property type="entry name" value="C-type_lectin_CS"/>
</dbReference>
<feature type="disulfide bond" evidence="14">
    <location>
        <begin position="204"/>
        <end position="225"/>
    </location>
</feature>
<evidence type="ECO:0000256" key="12">
    <source>
        <dbReference type="PROSITE-ProRule" id="PRU00076"/>
    </source>
</evidence>
<dbReference type="AlphaFoldDB" id="A0ABD1KG97"/>
<dbReference type="EMBL" id="JBHFQA010000006">
    <property type="protein sequence ID" value="KAL2098119.1"/>
    <property type="molecule type" value="Genomic_DNA"/>
</dbReference>
<keyword evidence="10" id="KW-0325">Glycoprotein</keyword>
<evidence type="ECO:0008006" key="24">
    <source>
        <dbReference type="Google" id="ProtNLM"/>
    </source>
</evidence>
<reference evidence="22 23" key="1">
    <citation type="submission" date="2024-09" db="EMBL/GenBank/DDBJ databases">
        <title>A chromosome-level genome assembly of Gray's grenadier anchovy, Coilia grayii.</title>
        <authorList>
            <person name="Fu Z."/>
        </authorList>
    </citation>
    <scope>NUCLEOTIDE SEQUENCE [LARGE SCALE GENOMIC DNA]</scope>
    <source>
        <strain evidence="22">G4</strain>
        <tissue evidence="22">Muscle</tissue>
    </source>
</reference>
<dbReference type="PROSITE" id="PS50026">
    <property type="entry name" value="EGF_3"/>
    <property type="match status" value="2"/>
</dbReference>
<feature type="domain" description="Link" evidence="21">
    <location>
        <begin position="256"/>
        <end position="356"/>
    </location>
</feature>
<proteinExistence type="predicted"/>
<feature type="domain" description="Ig-like" evidence="19">
    <location>
        <begin position="48"/>
        <end position="154"/>
    </location>
</feature>
<evidence type="ECO:0000256" key="10">
    <source>
        <dbReference type="ARBA" id="ARBA00023180"/>
    </source>
</evidence>
<feature type="chain" id="PRO_5044847827" description="Neurocan core protein-like" evidence="16">
    <location>
        <begin position="25"/>
        <end position="1141"/>
    </location>
</feature>
<comment type="subcellular location">
    <subcellularLocation>
        <location evidence="1">Secreted</location>
    </subcellularLocation>
</comment>
<dbReference type="InterPro" id="IPR018097">
    <property type="entry name" value="EGF_Ca-bd_CS"/>
</dbReference>
<feature type="compositionally biased region" description="Basic residues" evidence="15">
    <location>
        <begin position="1104"/>
        <end position="1131"/>
    </location>
</feature>
<dbReference type="Pfam" id="PF00059">
    <property type="entry name" value="Lectin_C"/>
    <property type="match status" value="1"/>
</dbReference>
<dbReference type="SUPFAM" id="SSF48726">
    <property type="entry name" value="Immunoglobulin"/>
    <property type="match status" value="1"/>
</dbReference>
<feature type="compositionally biased region" description="Low complexity" evidence="15">
    <location>
        <begin position="672"/>
        <end position="692"/>
    </location>
</feature>
<dbReference type="SMART" id="SM00179">
    <property type="entry name" value="EGF_CA"/>
    <property type="match status" value="2"/>
</dbReference>
<dbReference type="PROSITE" id="PS00010">
    <property type="entry name" value="ASX_HYDROXYL"/>
    <property type="match status" value="1"/>
</dbReference>
<accession>A0ABD1KG97</accession>
<feature type="region of interest" description="Disordered" evidence="15">
    <location>
        <begin position="1104"/>
        <end position="1141"/>
    </location>
</feature>
<evidence type="ECO:0000256" key="6">
    <source>
        <dbReference type="ARBA" id="ARBA00022737"/>
    </source>
</evidence>
<dbReference type="SUPFAM" id="SSF56436">
    <property type="entry name" value="C-type lectin-like"/>
    <property type="match status" value="3"/>
</dbReference>
<feature type="disulfide bond" evidence="14">
    <location>
        <begin position="302"/>
        <end position="323"/>
    </location>
</feature>